<feature type="non-terminal residue" evidence="1">
    <location>
        <position position="1"/>
    </location>
</feature>
<proteinExistence type="predicted"/>
<accession>A0A6J4VZD3</accession>
<feature type="non-terminal residue" evidence="1">
    <location>
        <position position="41"/>
    </location>
</feature>
<reference evidence="1" key="1">
    <citation type="submission" date="2020-02" db="EMBL/GenBank/DDBJ databases">
        <authorList>
            <person name="Meier V. D."/>
        </authorList>
    </citation>
    <scope>NUCLEOTIDE SEQUENCE</scope>
    <source>
        <strain evidence="1">AVDCRST_MAG81</strain>
    </source>
</reference>
<name>A0A6J4VZD3_9CYAN</name>
<gene>
    <name evidence="1" type="ORF">AVDCRST_MAG81-4822</name>
</gene>
<dbReference type="EMBL" id="CADCWO010000250">
    <property type="protein sequence ID" value="CAA9589805.1"/>
    <property type="molecule type" value="Genomic_DNA"/>
</dbReference>
<protein>
    <submittedName>
        <fullName evidence="1">Uncharacterized protein</fullName>
    </submittedName>
</protein>
<evidence type="ECO:0000313" key="1">
    <source>
        <dbReference type="EMBL" id="CAA9589805.1"/>
    </source>
</evidence>
<sequence>AGTLVSTEPSGYLRHNSSLEPQVCSNLHQSSEAQTPQARRI</sequence>
<organism evidence="1">
    <name type="scientific">uncultured Synechococcales cyanobacterium</name>
    <dbReference type="NCBI Taxonomy" id="1936017"/>
    <lineage>
        <taxon>Bacteria</taxon>
        <taxon>Bacillati</taxon>
        <taxon>Cyanobacteriota</taxon>
        <taxon>Cyanophyceae</taxon>
        <taxon>Synechococcales</taxon>
        <taxon>environmental samples</taxon>
    </lineage>
</organism>
<dbReference type="AlphaFoldDB" id="A0A6J4VZD3"/>